<evidence type="ECO:0000313" key="8">
    <source>
        <dbReference type="EMBL" id="MFL9844681.1"/>
    </source>
</evidence>
<dbReference type="Gene3D" id="3.30.1120.80">
    <property type="match status" value="1"/>
</dbReference>
<dbReference type="Gene3D" id="3.40.720.10">
    <property type="entry name" value="Alkaline Phosphatase, subunit A"/>
    <property type="match status" value="1"/>
</dbReference>
<feature type="transmembrane region" description="Helical" evidence="6">
    <location>
        <begin position="181"/>
        <end position="199"/>
    </location>
</feature>
<dbReference type="Pfam" id="PF00884">
    <property type="entry name" value="Sulfatase"/>
    <property type="match status" value="1"/>
</dbReference>
<feature type="transmembrane region" description="Helical" evidence="6">
    <location>
        <begin position="55"/>
        <end position="76"/>
    </location>
</feature>
<dbReference type="SUPFAM" id="SSF53649">
    <property type="entry name" value="Alkaline phosphatase-like"/>
    <property type="match status" value="1"/>
</dbReference>
<dbReference type="InterPro" id="IPR000917">
    <property type="entry name" value="Sulfatase_N"/>
</dbReference>
<feature type="transmembrane region" description="Helical" evidence="6">
    <location>
        <begin position="88"/>
        <end position="107"/>
    </location>
</feature>
<evidence type="ECO:0000256" key="6">
    <source>
        <dbReference type="SAM" id="Phobius"/>
    </source>
</evidence>
<dbReference type="PIRSF" id="PIRSF005091">
    <property type="entry name" value="Mmb_sulf_HI1246"/>
    <property type="match status" value="1"/>
</dbReference>
<sequence length="653" mass="74457">MAQKVKFPARFSILIYFIVWFLIVSFLIRISFFIWEYDQVSWSFTDVARTLATGLFFDVGAVAFVSLPAALYYAILPNPLVGSLLDKIVVWFFTSLTVFILIFTFFAEFTFWDEFKSRFNFIAVDYLIYTYEVIANINQSYPLPLLISGVLLLTAGLLFLFYKEKAFARTFTGKPKFLERIASLAVVILVVLFYTGFITNSSAEWSANRYNSEISKDGIYSFFAAFRNNQLQYERLYTTISNDKAFDIIDARLEGENVHFTAKDTHSIHRVISDSLSPGKKSNVVFILVESLSASFMKEFGNDDAITPFLDSLAQKSVFLDNLYATGTRTVRGMEAVTLSIPPTPGQSIVKRPDNANLYTVNNVFKSKGYDCNFFYGGDGYFDNMNAYFGGNGFTIYDRGRGSILSDKIKTTRNNIEDDEVTFENAWGICDEDIFNKMLSVADKQYASGMPFFNFIMTTSNHRPYTYPDGKIDIPSGTGRQGTVKYTDFALRELFAKAKAKPWYKNTVFVIIADHCASSAGKDEIDIANYHIPAFIVNLEGQEPLKIKKQCSQIDIFPTLFGLMHWSYDTDFFGRNVLEPGFEERSLMGTYRKLSLMRGNKVMILSDQQKQASYLWNANDNSLKPCPATRSFLDETIAWYQTADYLFNHKMLK</sequence>
<evidence type="ECO:0000256" key="3">
    <source>
        <dbReference type="ARBA" id="ARBA00022692"/>
    </source>
</evidence>
<dbReference type="InterPro" id="IPR050448">
    <property type="entry name" value="OpgB/LTA_synthase_biosynth"/>
</dbReference>
<feature type="domain" description="Sulfatase N-terminal" evidence="7">
    <location>
        <begin position="282"/>
        <end position="565"/>
    </location>
</feature>
<dbReference type="PANTHER" id="PTHR47371:SF3">
    <property type="entry name" value="PHOSPHOGLYCEROL TRANSFERASE I"/>
    <property type="match status" value="1"/>
</dbReference>
<reference evidence="8 9" key="1">
    <citation type="submission" date="2024-06" db="EMBL/GenBank/DDBJ databases">
        <authorList>
            <person name="Kaempfer P."/>
            <person name="Viver T."/>
        </authorList>
    </citation>
    <scope>NUCLEOTIDE SEQUENCE [LARGE SCALE GENOMIC DNA]</scope>
    <source>
        <strain evidence="8 9">ST-119</strain>
    </source>
</reference>
<gene>
    <name evidence="8" type="ORF">ABS766_09635</name>
</gene>
<keyword evidence="3 6" id="KW-0812">Transmembrane</keyword>
<dbReference type="RefSeq" id="WP_408084934.1">
    <property type="nucleotide sequence ID" value="NZ_JBELPZ010000008.1"/>
</dbReference>
<feature type="transmembrane region" description="Helical" evidence="6">
    <location>
        <begin position="12"/>
        <end position="35"/>
    </location>
</feature>
<protein>
    <submittedName>
        <fullName evidence="8">Sulfatase-like hydrolase/transferase</fullName>
    </submittedName>
</protein>
<evidence type="ECO:0000256" key="4">
    <source>
        <dbReference type="ARBA" id="ARBA00022989"/>
    </source>
</evidence>
<evidence type="ECO:0000256" key="5">
    <source>
        <dbReference type="ARBA" id="ARBA00023136"/>
    </source>
</evidence>
<dbReference type="CDD" id="cd16015">
    <property type="entry name" value="LTA_synthase"/>
    <property type="match status" value="1"/>
</dbReference>
<dbReference type="Proteomes" id="UP001629156">
    <property type="component" value="Unassembled WGS sequence"/>
</dbReference>
<organism evidence="8 9">
    <name type="scientific">Flavobacterium rhizosphaerae</name>
    <dbReference type="NCBI Taxonomy" id="3163298"/>
    <lineage>
        <taxon>Bacteria</taxon>
        <taxon>Pseudomonadati</taxon>
        <taxon>Bacteroidota</taxon>
        <taxon>Flavobacteriia</taxon>
        <taxon>Flavobacteriales</taxon>
        <taxon>Flavobacteriaceae</taxon>
        <taxon>Flavobacterium</taxon>
    </lineage>
</organism>
<proteinExistence type="predicted"/>
<accession>A0ABW8YZW4</accession>
<dbReference type="PANTHER" id="PTHR47371">
    <property type="entry name" value="LIPOTEICHOIC ACID SYNTHASE"/>
    <property type="match status" value="1"/>
</dbReference>
<keyword evidence="2" id="KW-1003">Cell membrane</keyword>
<keyword evidence="9" id="KW-1185">Reference proteome</keyword>
<evidence type="ECO:0000313" key="9">
    <source>
        <dbReference type="Proteomes" id="UP001629156"/>
    </source>
</evidence>
<comment type="subcellular location">
    <subcellularLocation>
        <location evidence="1">Cell membrane</location>
        <topology evidence="1">Multi-pass membrane protein</topology>
    </subcellularLocation>
</comment>
<evidence type="ECO:0000259" key="7">
    <source>
        <dbReference type="Pfam" id="PF00884"/>
    </source>
</evidence>
<dbReference type="EMBL" id="JBELPZ010000008">
    <property type="protein sequence ID" value="MFL9844681.1"/>
    <property type="molecule type" value="Genomic_DNA"/>
</dbReference>
<dbReference type="InterPro" id="IPR012160">
    <property type="entry name" value="LtaS-like"/>
</dbReference>
<evidence type="ECO:0000256" key="1">
    <source>
        <dbReference type="ARBA" id="ARBA00004651"/>
    </source>
</evidence>
<evidence type="ECO:0000256" key="2">
    <source>
        <dbReference type="ARBA" id="ARBA00022475"/>
    </source>
</evidence>
<comment type="caution">
    <text evidence="8">The sequence shown here is derived from an EMBL/GenBank/DDBJ whole genome shotgun (WGS) entry which is preliminary data.</text>
</comment>
<feature type="transmembrane region" description="Helical" evidence="6">
    <location>
        <begin position="141"/>
        <end position="161"/>
    </location>
</feature>
<name>A0ABW8YZW4_9FLAO</name>
<dbReference type="InterPro" id="IPR017850">
    <property type="entry name" value="Alkaline_phosphatase_core_sf"/>
</dbReference>
<keyword evidence="4 6" id="KW-1133">Transmembrane helix</keyword>
<keyword evidence="5 6" id="KW-0472">Membrane</keyword>